<gene>
    <name evidence="3" type="ORF">R3P38DRAFT_3354663</name>
</gene>
<feature type="region of interest" description="Disordered" evidence="1">
    <location>
        <begin position="660"/>
        <end position="711"/>
    </location>
</feature>
<protein>
    <submittedName>
        <fullName evidence="3">Uncharacterized protein</fullName>
    </submittedName>
</protein>
<keyword evidence="2" id="KW-0812">Transmembrane</keyword>
<keyword evidence="2" id="KW-0472">Membrane</keyword>
<feature type="region of interest" description="Disordered" evidence="1">
    <location>
        <begin position="28"/>
        <end position="50"/>
    </location>
</feature>
<proteinExistence type="predicted"/>
<comment type="caution">
    <text evidence="3">The sequence shown here is derived from an EMBL/GenBank/DDBJ whole genome shotgun (WGS) entry which is preliminary data.</text>
</comment>
<name>A0AAW0BNP3_9AGAR</name>
<dbReference type="AlphaFoldDB" id="A0AAW0BNP3"/>
<feature type="transmembrane region" description="Helical" evidence="2">
    <location>
        <begin position="720"/>
        <end position="740"/>
    </location>
</feature>
<evidence type="ECO:0000256" key="2">
    <source>
        <dbReference type="SAM" id="Phobius"/>
    </source>
</evidence>
<dbReference type="EMBL" id="JAWWNJ010000029">
    <property type="protein sequence ID" value="KAK7027662.1"/>
    <property type="molecule type" value="Genomic_DNA"/>
</dbReference>
<reference evidence="3 4" key="1">
    <citation type="journal article" date="2024" name="J Genomics">
        <title>Draft genome sequencing and assembly of Favolaschia claudopus CIRM-BRFM 2984 isolated from oak limbs.</title>
        <authorList>
            <person name="Navarro D."/>
            <person name="Drula E."/>
            <person name="Chaduli D."/>
            <person name="Cazenave R."/>
            <person name="Ahrendt S."/>
            <person name="Wang J."/>
            <person name="Lipzen A."/>
            <person name="Daum C."/>
            <person name="Barry K."/>
            <person name="Grigoriev I.V."/>
            <person name="Favel A."/>
            <person name="Rosso M.N."/>
            <person name="Martin F."/>
        </authorList>
    </citation>
    <scope>NUCLEOTIDE SEQUENCE [LARGE SCALE GENOMIC DNA]</scope>
    <source>
        <strain evidence="3 4">CIRM-BRFM 2984</strain>
    </source>
</reference>
<sequence>MDFENGFEEASTDGSRVLSASGATLHVSGGVGGQGGRGGQNGGAGGNGEGPVFNFSRAERLIVHVNDSALGNSRTLASAIDSGPRAISLCELNLQQEVFRRAVYLDRSQVNSRRHERIVVKRYCTAELENRKQMTVLYLPVWKQPARDRDKTVASFSGNRPAATASIMTVTTSKRGNTTDPTVTVTVASIQGGTVVFHEGENAEEELQRHVVKHMKFRGYDVGKVMFSSRRAQAPRSGPPRRAESAAPRSGSGVENPGRPGRRPKHNTSHKKGKEIIFNTSYSSKHSELFGAPQLSVGMAIFALTGRKQRKKGGNIIFLYGIVQCKNIHASIFYDALIPLNDIWQRSSQQSPMLPCYIYASTRSEFKVASHYFERCFGSTLYNYHEICAEGPFSNSVSMEFALTTTVRFRAVYNTAGQHNLDSPLAIAPTLDTVCHTNGCLIPHWDAFLNNDRVPVHTTGNGWDRWGSAAEHLQTSFPVSEILNQEETGLSILVFERSSDFSGTWLSQANFIFNGLGVFSKAYNNYALLTAVFFDINLKLNPQSARSTDWYSSNAFLFLCPPESYRVGPASFKCPECVGYWSFDPSGVDRLSEAKACELGFPAIYVSMRSWGQGWSDTIYTGLRQFHQGKGFDPDSQDLARHLGYPLYQLYSDHEKSLNVDPGGEAHIEEASSTDPDHRVDEDKQDNLDMVQDEESESVSKSGALDEDSEDMVASSSMKMLALIQLSLILASAVLGLNGLL</sequence>
<organism evidence="3 4">
    <name type="scientific">Favolaschia claudopus</name>
    <dbReference type="NCBI Taxonomy" id="2862362"/>
    <lineage>
        <taxon>Eukaryota</taxon>
        <taxon>Fungi</taxon>
        <taxon>Dikarya</taxon>
        <taxon>Basidiomycota</taxon>
        <taxon>Agaricomycotina</taxon>
        <taxon>Agaricomycetes</taxon>
        <taxon>Agaricomycetidae</taxon>
        <taxon>Agaricales</taxon>
        <taxon>Marasmiineae</taxon>
        <taxon>Mycenaceae</taxon>
        <taxon>Favolaschia</taxon>
    </lineage>
</organism>
<feature type="compositionally biased region" description="Basic and acidic residues" evidence="1">
    <location>
        <begin position="660"/>
        <end position="687"/>
    </location>
</feature>
<keyword evidence="4" id="KW-1185">Reference proteome</keyword>
<dbReference type="Proteomes" id="UP001362999">
    <property type="component" value="Unassembled WGS sequence"/>
</dbReference>
<evidence type="ECO:0000313" key="3">
    <source>
        <dbReference type="EMBL" id="KAK7027662.1"/>
    </source>
</evidence>
<feature type="compositionally biased region" description="Basic residues" evidence="1">
    <location>
        <begin position="260"/>
        <end position="273"/>
    </location>
</feature>
<evidence type="ECO:0000313" key="4">
    <source>
        <dbReference type="Proteomes" id="UP001362999"/>
    </source>
</evidence>
<evidence type="ECO:0000256" key="1">
    <source>
        <dbReference type="SAM" id="MobiDB-lite"/>
    </source>
</evidence>
<keyword evidence="2" id="KW-1133">Transmembrane helix</keyword>
<feature type="region of interest" description="Disordered" evidence="1">
    <location>
        <begin position="229"/>
        <end position="275"/>
    </location>
</feature>
<accession>A0AAW0BNP3</accession>
<feature type="compositionally biased region" description="Gly residues" evidence="1">
    <location>
        <begin position="29"/>
        <end position="49"/>
    </location>
</feature>